<evidence type="ECO:0000313" key="2">
    <source>
        <dbReference type="EMBL" id="CAE8581198.1"/>
    </source>
</evidence>
<dbReference type="Proteomes" id="UP000654075">
    <property type="component" value="Unassembled WGS sequence"/>
</dbReference>
<dbReference type="OMA" id="KEPAMRG"/>
<comment type="caution">
    <text evidence="2">The sequence shown here is derived from an EMBL/GenBank/DDBJ whole genome shotgun (WGS) entry which is preliminary data.</text>
</comment>
<dbReference type="Proteomes" id="UP000626109">
    <property type="component" value="Unassembled WGS sequence"/>
</dbReference>
<dbReference type="EMBL" id="CAJNNW010030846">
    <property type="protein sequence ID" value="CAE8704704.1"/>
    <property type="molecule type" value="Genomic_DNA"/>
</dbReference>
<feature type="compositionally biased region" description="Polar residues" evidence="1">
    <location>
        <begin position="148"/>
        <end position="157"/>
    </location>
</feature>
<feature type="compositionally biased region" description="Basic and acidic residues" evidence="1">
    <location>
        <begin position="1"/>
        <end position="10"/>
    </location>
</feature>
<feature type="region of interest" description="Disordered" evidence="1">
    <location>
        <begin position="1"/>
        <end position="22"/>
    </location>
</feature>
<organism evidence="2 4">
    <name type="scientific">Polarella glacialis</name>
    <name type="common">Dinoflagellate</name>
    <dbReference type="NCBI Taxonomy" id="89957"/>
    <lineage>
        <taxon>Eukaryota</taxon>
        <taxon>Sar</taxon>
        <taxon>Alveolata</taxon>
        <taxon>Dinophyceae</taxon>
        <taxon>Suessiales</taxon>
        <taxon>Suessiaceae</taxon>
        <taxon>Polarella</taxon>
    </lineage>
</organism>
<name>A0A813D130_POLGL</name>
<evidence type="ECO:0000313" key="3">
    <source>
        <dbReference type="EMBL" id="CAE8704704.1"/>
    </source>
</evidence>
<evidence type="ECO:0000256" key="1">
    <source>
        <dbReference type="SAM" id="MobiDB-lite"/>
    </source>
</evidence>
<accession>A0A813D130</accession>
<sequence>MKKLAMEESLKTATQSTLVKKPAERGPFDSTVLAELEKCFAAKLQELEAALASGKPDSEARAAAVLGAQTALEAAEARQSAASAGLMAQKELQKEAAAQVKADKAACAAHKPEYKKATELRDAKHLVCPNHLIQITDRSKQQQNNQQITTNYDLEHV</sequence>
<proteinExistence type="predicted"/>
<reference evidence="2" key="1">
    <citation type="submission" date="2021-02" db="EMBL/GenBank/DDBJ databases">
        <authorList>
            <person name="Dougan E. K."/>
            <person name="Rhodes N."/>
            <person name="Thang M."/>
            <person name="Chan C."/>
        </authorList>
    </citation>
    <scope>NUCLEOTIDE SEQUENCE</scope>
</reference>
<gene>
    <name evidence="2" type="ORF">PGLA1383_LOCUS228</name>
    <name evidence="3" type="ORF">PGLA2088_LOCUS33330</name>
</gene>
<keyword evidence="4" id="KW-1185">Reference proteome</keyword>
<feature type="region of interest" description="Disordered" evidence="1">
    <location>
        <begin position="138"/>
        <end position="157"/>
    </location>
</feature>
<protein>
    <submittedName>
        <fullName evidence="2">Uncharacterized protein</fullName>
    </submittedName>
</protein>
<evidence type="ECO:0000313" key="4">
    <source>
        <dbReference type="Proteomes" id="UP000654075"/>
    </source>
</evidence>
<dbReference type="AlphaFoldDB" id="A0A813D130"/>
<dbReference type="EMBL" id="CAJNNV010000044">
    <property type="protein sequence ID" value="CAE8581198.1"/>
    <property type="molecule type" value="Genomic_DNA"/>
</dbReference>